<evidence type="ECO:0008006" key="3">
    <source>
        <dbReference type="Google" id="ProtNLM"/>
    </source>
</evidence>
<name>A0A9D4HRX8_DREPO</name>
<sequence length="696" mass="78968">MCTNTKTIEFSTRVSNKNTIPWKRSIKGKLIKKTHLRNQPEQSLENAIKDCDSTLMRVEFEIKRYDDIYITSVIKTLCALFPDCPMYFLNNGTLEVFLLPEVPTIVKTMKYRGRFNEQMYYEGIPSSDFIVWECKEDTFFIAMQSGNKELIFINLVKHCLLNSNRKVRYEELIKLFVRRQLNAPVISLQKDTVCPLDKYQYALSSSLNSIHGLLATHNAELVPSGAMFTNTTHGTISAHVKSVDNMHASENASTSFQNAAKLTHSHLVTQSGVQKTAQRCSSAKDVTVHGVISSQNSVTNNISSLASAVPSNEISHSLALISAEQTSFKRRKTLPRYPRYATESSRHQSYLNWPHAIPTENECVIAGFFYTGEFDLIRCFQCGIGLKDVSPEDDPMTEHIRNAESCLYLDAMFGPEGLNKKRKELDRSNPENNRQRQYAELQRNLGATSSSHSSRSPHYSTFESRLLSYESDNFRSIKSPEELAAAGLFYTGVGDEVRCFSCNGGLRNWEGHDDPWIEHCKWFPACTFARETKGDAFIEQIQHSANAPTTMLNNASYPPAEVHHHNDLDLDMDLVTMKSICMNEMGFTTEIFDEAVYHLKLDGNHHPNIEDIINRIDHIQKETAVQYTSAKISESFYEENQRLKSIVKCSRCKINDSNVLFLPCAHHVMCITCAYDTKRCSVCNRGVSDVVRTFMG</sequence>
<dbReference type="Pfam" id="PF13920">
    <property type="entry name" value="zf-C3HC4_3"/>
    <property type="match status" value="1"/>
</dbReference>
<dbReference type="AlphaFoldDB" id="A0A9D4HRX8"/>
<protein>
    <recommendedName>
        <fullName evidence="3">RING-type domain-containing protein</fullName>
    </recommendedName>
</protein>
<dbReference type="GO" id="GO:0005737">
    <property type="term" value="C:cytoplasm"/>
    <property type="evidence" value="ECO:0007669"/>
    <property type="project" value="TreeGrafter"/>
</dbReference>
<dbReference type="SMART" id="SM00238">
    <property type="entry name" value="BIR"/>
    <property type="match status" value="2"/>
</dbReference>
<reference evidence="1" key="2">
    <citation type="submission" date="2020-11" db="EMBL/GenBank/DDBJ databases">
        <authorList>
            <person name="McCartney M.A."/>
            <person name="Auch B."/>
            <person name="Kono T."/>
            <person name="Mallez S."/>
            <person name="Becker A."/>
            <person name="Gohl D.M."/>
            <person name="Silverstein K.A.T."/>
            <person name="Koren S."/>
            <person name="Bechman K.B."/>
            <person name="Herman A."/>
            <person name="Abrahante J.E."/>
            <person name="Garbe J."/>
        </authorList>
    </citation>
    <scope>NUCLEOTIDE SEQUENCE</scope>
    <source>
        <strain evidence="1">Duluth1</strain>
        <tissue evidence="1">Whole animal</tissue>
    </source>
</reference>
<dbReference type="Pfam" id="PF00653">
    <property type="entry name" value="BIR"/>
    <property type="match status" value="2"/>
</dbReference>
<accession>A0A9D4HRX8</accession>
<keyword evidence="2" id="KW-1185">Reference proteome</keyword>
<dbReference type="GO" id="GO:0051726">
    <property type="term" value="P:regulation of cell cycle"/>
    <property type="evidence" value="ECO:0007669"/>
    <property type="project" value="TreeGrafter"/>
</dbReference>
<dbReference type="Proteomes" id="UP000828390">
    <property type="component" value="Unassembled WGS sequence"/>
</dbReference>
<dbReference type="GO" id="GO:0005634">
    <property type="term" value="C:nucleus"/>
    <property type="evidence" value="ECO:0007669"/>
    <property type="project" value="TreeGrafter"/>
</dbReference>
<dbReference type="CDD" id="cd00022">
    <property type="entry name" value="BIR"/>
    <property type="match status" value="2"/>
</dbReference>
<dbReference type="InterPro" id="IPR013083">
    <property type="entry name" value="Znf_RING/FYVE/PHD"/>
</dbReference>
<proteinExistence type="predicted"/>
<dbReference type="EMBL" id="JAIWYP010000012">
    <property type="protein sequence ID" value="KAH3729129.1"/>
    <property type="molecule type" value="Genomic_DNA"/>
</dbReference>
<evidence type="ECO:0000313" key="2">
    <source>
        <dbReference type="Proteomes" id="UP000828390"/>
    </source>
</evidence>
<dbReference type="PROSITE" id="PS50143">
    <property type="entry name" value="BIR_REPEAT_2"/>
    <property type="match status" value="2"/>
</dbReference>
<dbReference type="Gene3D" id="3.30.40.10">
    <property type="entry name" value="Zinc/RING finger domain, C3HC4 (zinc finger)"/>
    <property type="match status" value="1"/>
</dbReference>
<dbReference type="PANTHER" id="PTHR10044">
    <property type="entry name" value="INHIBITOR OF APOPTOSIS"/>
    <property type="match status" value="1"/>
</dbReference>
<evidence type="ECO:0000313" key="1">
    <source>
        <dbReference type="EMBL" id="KAH3729129.1"/>
    </source>
</evidence>
<organism evidence="1 2">
    <name type="scientific">Dreissena polymorpha</name>
    <name type="common">Zebra mussel</name>
    <name type="synonym">Mytilus polymorpha</name>
    <dbReference type="NCBI Taxonomy" id="45954"/>
    <lineage>
        <taxon>Eukaryota</taxon>
        <taxon>Metazoa</taxon>
        <taxon>Spiralia</taxon>
        <taxon>Lophotrochozoa</taxon>
        <taxon>Mollusca</taxon>
        <taxon>Bivalvia</taxon>
        <taxon>Autobranchia</taxon>
        <taxon>Heteroconchia</taxon>
        <taxon>Euheterodonta</taxon>
        <taxon>Imparidentia</taxon>
        <taxon>Neoheterodontei</taxon>
        <taxon>Myida</taxon>
        <taxon>Dreissenoidea</taxon>
        <taxon>Dreissenidae</taxon>
        <taxon>Dreissena</taxon>
    </lineage>
</organism>
<dbReference type="SUPFAM" id="SSF57924">
    <property type="entry name" value="Inhibitor of apoptosis (IAP) repeat"/>
    <property type="match status" value="2"/>
</dbReference>
<comment type="caution">
    <text evidence="1">The sequence shown here is derived from an EMBL/GenBank/DDBJ whole genome shotgun (WGS) entry which is preliminary data.</text>
</comment>
<dbReference type="InterPro" id="IPR050784">
    <property type="entry name" value="IAP"/>
</dbReference>
<dbReference type="PANTHER" id="PTHR10044:SF139">
    <property type="entry name" value="DEATH-ASSOCIATED INHIBITOR OF APOPTOSIS 2"/>
    <property type="match status" value="1"/>
</dbReference>
<reference evidence="1" key="1">
    <citation type="journal article" date="2019" name="bioRxiv">
        <title>The Genome of the Zebra Mussel, Dreissena polymorpha: A Resource for Invasive Species Research.</title>
        <authorList>
            <person name="McCartney M.A."/>
            <person name="Auch B."/>
            <person name="Kono T."/>
            <person name="Mallez S."/>
            <person name="Zhang Y."/>
            <person name="Obille A."/>
            <person name="Becker A."/>
            <person name="Abrahante J.E."/>
            <person name="Garbe J."/>
            <person name="Badalamenti J.P."/>
            <person name="Herman A."/>
            <person name="Mangelson H."/>
            <person name="Liachko I."/>
            <person name="Sullivan S."/>
            <person name="Sone E.D."/>
            <person name="Koren S."/>
            <person name="Silverstein K.A.T."/>
            <person name="Beckman K.B."/>
            <person name="Gohl D.M."/>
        </authorList>
    </citation>
    <scope>NUCLEOTIDE SEQUENCE</scope>
    <source>
        <strain evidence="1">Duluth1</strain>
        <tissue evidence="1">Whole animal</tissue>
    </source>
</reference>
<dbReference type="Gene3D" id="1.10.1170.10">
    <property type="entry name" value="Inhibitor Of Apoptosis Protein (2mihbC-IAP-1), Chain A"/>
    <property type="match status" value="2"/>
</dbReference>
<dbReference type="InterPro" id="IPR001370">
    <property type="entry name" value="BIR_rpt"/>
</dbReference>
<gene>
    <name evidence="1" type="ORF">DPMN_055092</name>
</gene>